<dbReference type="Proteomes" id="UP000075902">
    <property type="component" value="Unassembled WGS sequence"/>
</dbReference>
<dbReference type="EnsemblMetazoa" id="AMEC007010-RA">
    <property type="protein sequence ID" value="AMEC007010-PA"/>
    <property type="gene ID" value="AMEC007010"/>
</dbReference>
<dbReference type="AlphaFoldDB" id="A0A182TRG4"/>
<protein>
    <submittedName>
        <fullName evidence="1">Uncharacterized protein</fullName>
    </submittedName>
</protein>
<evidence type="ECO:0000313" key="1">
    <source>
        <dbReference type="EnsemblMetazoa" id="AMEC007010-PA"/>
    </source>
</evidence>
<name>A0A182TRG4_9DIPT</name>
<sequence length="308" mass="34588">MGCMPVTFTCTNRDWAGVSSIEYIEPATLHFLNSITFRVSVPVLSENTYFTMPSSSFRLEVRAIAGVSDSAWYISMSMLMKIACARRLGRRSKQEGISNQVTSVRWAKPIDRVSTPLNSYRCRFGGSLSSVPRNWLKSFVSRIRLVVGTPCRIFRFVSPSRLDVSMKDMPCGSLEDSSTRSAGKKVLLSTLTMSPTDSSCHLIVCHWPFCSTSIRRWLISSSARCRLMSSTISLIALTASINISGTSVVYRPVGDTSGICCSSAINRKKQFEYRRNCSNRNEDSANGRYSSWQLEFLECSFIQRKQDR</sequence>
<proteinExistence type="predicted"/>
<dbReference type="VEuPathDB" id="VectorBase:AMEC007010"/>
<organism evidence="1 2">
    <name type="scientific">Anopheles melas</name>
    <dbReference type="NCBI Taxonomy" id="34690"/>
    <lineage>
        <taxon>Eukaryota</taxon>
        <taxon>Metazoa</taxon>
        <taxon>Ecdysozoa</taxon>
        <taxon>Arthropoda</taxon>
        <taxon>Hexapoda</taxon>
        <taxon>Insecta</taxon>
        <taxon>Pterygota</taxon>
        <taxon>Neoptera</taxon>
        <taxon>Endopterygota</taxon>
        <taxon>Diptera</taxon>
        <taxon>Nematocera</taxon>
        <taxon>Culicoidea</taxon>
        <taxon>Culicidae</taxon>
        <taxon>Anophelinae</taxon>
        <taxon>Anopheles</taxon>
    </lineage>
</organism>
<reference evidence="2" key="1">
    <citation type="submission" date="2014-01" db="EMBL/GenBank/DDBJ databases">
        <title>The Genome Sequence of Anopheles melas CM1001059_A (V2).</title>
        <authorList>
            <consortium name="The Broad Institute Genomics Platform"/>
            <person name="Neafsey D.E."/>
            <person name="Besansky N."/>
            <person name="Howell P."/>
            <person name="Walton C."/>
            <person name="Young S.K."/>
            <person name="Zeng Q."/>
            <person name="Gargeya S."/>
            <person name="Fitzgerald M."/>
            <person name="Haas B."/>
            <person name="Abouelleil A."/>
            <person name="Allen A.W."/>
            <person name="Alvarado L."/>
            <person name="Arachchi H.M."/>
            <person name="Berlin A.M."/>
            <person name="Chapman S.B."/>
            <person name="Gainer-Dewar J."/>
            <person name="Goldberg J."/>
            <person name="Griggs A."/>
            <person name="Gujja S."/>
            <person name="Hansen M."/>
            <person name="Howarth C."/>
            <person name="Imamovic A."/>
            <person name="Ireland A."/>
            <person name="Larimer J."/>
            <person name="McCowan C."/>
            <person name="Murphy C."/>
            <person name="Pearson M."/>
            <person name="Poon T.W."/>
            <person name="Priest M."/>
            <person name="Roberts A."/>
            <person name="Saif S."/>
            <person name="Shea T."/>
            <person name="Sisk P."/>
            <person name="Sykes S."/>
            <person name="Wortman J."/>
            <person name="Nusbaum C."/>
            <person name="Birren B."/>
        </authorList>
    </citation>
    <scope>NUCLEOTIDE SEQUENCE [LARGE SCALE GENOMIC DNA]</scope>
    <source>
        <strain evidence="2">CM1001059</strain>
    </source>
</reference>
<accession>A0A182TRG4</accession>
<evidence type="ECO:0000313" key="2">
    <source>
        <dbReference type="Proteomes" id="UP000075902"/>
    </source>
</evidence>
<reference evidence="1" key="2">
    <citation type="submission" date="2020-05" db="UniProtKB">
        <authorList>
            <consortium name="EnsemblMetazoa"/>
        </authorList>
    </citation>
    <scope>IDENTIFICATION</scope>
    <source>
        <strain evidence="1">CM1001059</strain>
    </source>
</reference>
<keyword evidence="2" id="KW-1185">Reference proteome</keyword>